<comment type="caution">
    <text evidence="2">The sequence shown here is derived from an EMBL/GenBank/DDBJ whole genome shotgun (WGS) entry which is preliminary data.</text>
</comment>
<dbReference type="InterPro" id="IPR011990">
    <property type="entry name" value="TPR-like_helical_dom_sf"/>
</dbReference>
<dbReference type="SUPFAM" id="SSF48452">
    <property type="entry name" value="TPR-like"/>
    <property type="match status" value="2"/>
</dbReference>
<dbReference type="RefSeq" id="WP_345084359.1">
    <property type="nucleotide sequence ID" value="NZ_BAAAWG010000007.1"/>
</dbReference>
<name>A0ABW1FLW3_9ACTN</name>
<gene>
    <name evidence="2" type="ORF">ACFP3M_19180</name>
</gene>
<dbReference type="Gene3D" id="1.25.40.10">
    <property type="entry name" value="Tetratricopeptide repeat domain"/>
    <property type="match status" value="2"/>
</dbReference>
<reference evidence="3" key="1">
    <citation type="journal article" date="2019" name="Int. J. Syst. Evol. Microbiol.">
        <title>The Global Catalogue of Microorganisms (GCM) 10K type strain sequencing project: providing services to taxonomists for standard genome sequencing and annotation.</title>
        <authorList>
            <consortium name="The Broad Institute Genomics Platform"/>
            <consortium name="The Broad Institute Genome Sequencing Center for Infectious Disease"/>
            <person name="Wu L."/>
            <person name="Ma J."/>
        </authorList>
    </citation>
    <scope>NUCLEOTIDE SEQUENCE [LARGE SCALE GENOMIC DNA]</scope>
    <source>
        <strain evidence="3">CGMCC 1.15809</strain>
    </source>
</reference>
<evidence type="ECO:0000313" key="2">
    <source>
        <dbReference type="EMBL" id="MFC5894927.1"/>
    </source>
</evidence>
<feature type="region of interest" description="Disordered" evidence="1">
    <location>
        <begin position="303"/>
        <end position="328"/>
    </location>
</feature>
<dbReference type="SUPFAM" id="SSF52540">
    <property type="entry name" value="P-loop containing nucleoside triphosphate hydrolases"/>
    <property type="match status" value="1"/>
</dbReference>
<dbReference type="Proteomes" id="UP001596241">
    <property type="component" value="Unassembled WGS sequence"/>
</dbReference>
<dbReference type="EMBL" id="JBHSPW010000008">
    <property type="protein sequence ID" value="MFC5894927.1"/>
    <property type="molecule type" value="Genomic_DNA"/>
</dbReference>
<evidence type="ECO:0000313" key="3">
    <source>
        <dbReference type="Proteomes" id="UP001596241"/>
    </source>
</evidence>
<sequence length="729" mass="77539">MLDPTSVGAISSLLSTMAMSMATEAGKRGWESLGALARRITGREVPAPVGADDRGELAAALAGAAARDPECARALGVLFRTAPAPVSATAVPRRLPPGTRFFTDRREPLKQLDKEAGRKADGLPRVAVVYGPGGIGTSAVPLHWGARNAHRFPDGQLYLDLRGGPAGALDAPAVLRDFLRRLGVADTDVPPAAEDRIDLYRTLVADRRLLVVLDHARSAAQVGPLLTGAPGVFTVVVARRPPAGLDAVPVPVGPLAAKDARALLGQLTGLRRRGDDEAVLQAVLDRCGGSPYALRTAATSLALPQDPAPHGLTPPAREPAAPDPDPVRAAADDAYRTLPADAARLHRLLALHPWPAIGPAQAAATAEISEAEAAHLLGDLAARGLLETRDGVRHHHRPLVRQHAEALAAREDRPGGCSAAVSRTVSWALRLAVPADRAALPERWHLGPLYDLLPPGPYAEPREALATLDRELPTLVAAVLAAEAYGDHHGVWQLCEALWSVQLKAGRHEQVLPALRAGVRAARALAPEAGADQVPEASGVQIRVRARMHTQLALALTELGADHFAEAEEELRQAARASRSAGHRLGQATAVETLGLLRLRQWRYAEALDLFEEADAVLVAIPDGGAGSGDVPRARALLRRHRGRALRGLGRCDEATRWLEQALEFFRAHDAYNAARTLTDLAETRSEAGHPREALAHFEEAAALLAEGGAGYHLIRLRELRETVERDAE</sequence>
<accession>A0ABW1FLW3</accession>
<protein>
    <submittedName>
        <fullName evidence="2">Tetratricopeptide repeat protein</fullName>
    </submittedName>
</protein>
<keyword evidence="3" id="KW-1185">Reference proteome</keyword>
<dbReference type="Pfam" id="PF13424">
    <property type="entry name" value="TPR_12"/>
    <property type="match status" value="1"/>
</dbReference>
<organism evidence="2 3">
    <name type="scientific">Streptomyces ramulosus</name>
    <dbReference type="NCBI Taxonomy" id="47762"/>
    <lineage>
        <taxon>Bacteria</taxon>
        <taxon>Bacillati</taxon>
        <taxon>Actinomycetota</taxon>
        <taxon>Actinomycetes</taxon>
        <taxon>Kitasatosporales</taxon>
        <taxon>Streptomycetaceae</taxon>
        <taxon>Streptomyces</taxon>
    </lineage>
</organism>
<proteinExistence type="predicted"/>
<dbReference type="Gene3D" id="3.40.50.300">
    <property type="entry name" value="P-loop containing nucleotide triphosphate hydrolases"/>
    <property type="match status" value="1"/>
</dbReference>
<dbReference type="InterPro" id="IPR027417">
    <property type="entry name" value="P-loop_NTPase"/>
</dbReference>
<evidence type="ECO:0000256" key="1">
    <source>
        <dbReference type="SAM" id="MobiDB-lite"/>
    </source>
</evidence>